<keyword evidence="4" id="KW-1185">Reference proteome</keyword>
<dbReference type="AlphaFoldDB" id="A0A1S9I886"/>
<feature type="transmembrane region" description="Helical" evidence="1">
    <location>
        <begin position="5"/>
        <end position="20"/>
    </location>
</feature>
<keyword evidence="1" id="KW-1133">Transmembrane helix</keyword>
<organism evidence="3 5">
    <name type="scientific">Clostridium tepidum</name>
    <dbReference type="NCBI Taxonomy" id="1962263"/>
    <lineage>
        <taxon>Bacteria</taxon>
        <taxon>Bacillati</taxon>
        <taxon>Bacillota</taxon>
        <taxon>Clostridia</taxon>
        <taxon>Eubacteriales</taxon>
        <taxon>Clostridiaceae</taxon>
        <taxon>Clostridium</taxon>
    </lineage>
</organism>
<dbReference type="Proteomes" id="UP000190206">
    <property type="component" value="Unassembled WGS sequence"/>
</dbReference>
<name>A0A1S9I886_9CLOT</name>
<evidence type="ECO:0000313" key="3">
    <source>
        <dbReference type="EMBL" id="OOO66519.1"/>
    </source>
</evidence>
<feature type="transmembrane region" description="Helical" evidence="1">
    <location>
        <begin position="215"/>
        <end position="236"/>
    </location>
</feature>
<sequence>MTLFFYIILFLILILLFKLLKNENIIITFLCSIIIIYIIIAPKFCIEATLSGAKLFFYKVFPSLFPFVILTNIIINYGGVHIYSKIFGKILCTPLKLKKECSFPLIISALCGYPLGAKYSCDLYQNKDINFSTLERLINIASNAGPLFIIGSVGTSMLGNPYAGYVLLLSNYISCIIIGIILPNRTTKMYRDFKENFNIPNKNIGESFKNSIEGAIKTCVSVAGFVILFSLLLSIIKNNFIFKFLLNNLCLYFNIDKNLIEGFLLGLVEMTNGCYLISTSSIDISKKIILISFLLAFSGFSIISQVYSFTYKQGVDIKRYIKIKFVQGVIASMTCFVLYKIPIFSMYLNTFTDKSPNITLSNNLLFIFILLLLIVPLMIHYIKYLNKI</sequence>
<feature type="transmembrane region" description="Helical" evidence="1">
    <location>
        <begin position="26"/>
        <end position="44"/>
    </location>
</feature>
<dbReference type="OrthoDB" id="1645614at2"/>
<gene>
    <name evidence="2" type="ORF">BS637_00050</name>
    <name evidence="3" type="ORF">BS638_07395</name>
</gene>
<comment type="caution">
    <text evidence="3">The sequence shown here is derived from an EMBL/GenBank/DDBJ whole genome shotgun (WGS) entry which is preliminary data.</text>
</comment>
<dbReference type="STRING" id="1962263.BS637_00050"/>
<keyword evidence="1" id="KW-0472">Membrane</keyword>
<evidence type="ECO:0000313" key="5">
    <source>
        <dbReference type="Proteomes" id="UP000190256"/>
    </source>
</evidence>
<evidence type="ECO:0000313" key="2">
    <source>
        <dbReference type="EMBL" id="OOO63452.1"/>
    </source>
</evidence>
<reference evidence="3 5" key="1">
    <citation type="submission" date="2016-12" db="EMBL/GenBank/DDBJ databases">
        <title>Clostridium tepidum sp. nov., a close relative of Clostridium sporogenes and Clostridium botulinum Group I.</title>
        <authorList>
            <person name="Dobritsa A.P."/>
            <person name="Kutumbaka K.K."/>
            <person name="Werner K."/>
            <person name="Wiedmann M."/>
            <person name="Asmus A."/>
            <person name="Samadpour M."/>
        </authorList>
    </citation>
    <scope>NUCLEOTIDE SEQUENCE [LARGE SCALE GENOMIC DNA]</scope>
    <source>
        <strain evidence="3 5">IEH 97212</strain>
    </source>
</reference>
<reference evidence="2 4" key="2">
    <citation type="submission" date="2016-12" db="EMBL/GenBank/DDBJ databases">
        <title>Clostridium tepidum sp. nov., a close relative of Clostridium sporogenes and Clostridium botulinum Group I.</title>
        <authorList>
            <person name="Dobritsa A.P."/>
            <person name="Kutumbaka K."/>
            <person name="Werner K."/>
            <person name="Samadpour M."/>
        </authorList>
    </citation>
    <scope>NUCLEOTIDE SEQUENCE [LARGE SCALE GENOMIC DNA]</scope>
    <source>
        <strain evidence="2 4">PE</strain>
    </source>
</reference>
<dbReference type="NCBIfam" id="TIGR02871">
    <property type="entry name" value="spore_ylbJ"/>
    <property type="match status" value="1"/>
</dbReference>
<dbReference type="Proteomes" id="UP000190256">
    <property type="component" value="Unassembled WGS sequence"/>
</dbReference>
<feature type="transmembrane region" description="Helical" evidence="1">
    <location>
        <begin position="288"/>
        <end position="311"/>
    </location>
</feature>
<keyword evidence="1" id="KW-0812">Transmembrane</keyword>
<proteinExistence type="predicted"/>
<evidence type="ECO:0000313" key="4">
    <source>
        <dbReference type="Proteomes" id="UP000190206"/>
    </source>
</evidence>
<feature type="transmembrane region" description="Helical" evidence="1">
    <location>
        <begin position="56"/>
        <end position="75"/>
    </location>
</feature>
<accession>A0A1S9I886</accession>
<dbReference type="InterPro" id="IPR014226">
    <property type="entry name" value="Spore_IM_YlbJ"/>
</dbReference>
<dbReference type="EMBL" id="MRAE01000014">
    <property type="protein sequence ID" value="OOO66519.1"/>
    <property type="molecule type" value="Genomic_DNA"/>
</dbReference>
<dbReference type="RefSeq" id="WP_078022441.1">
    <property type="nucleotide sequence ID" value="NZ_JADPGM010000003.1"/>
</dbReference>
<dbReference type="EMBL" id="MRAD01000001">
    <property type="protein sequence ID" value="OOO63452.1"/>
    <property type="molecule type" value="Genomic_DNA"/>
</dbReference>
<protein>
    <submittedName>
        <fullName evidence="3">Sporulation integral membrane protein YlbJ</fullName>
    </submittedName>
</protein>
<evidence type="ECO:0000256" key="1">
    <source>
        <dbReference type="SAM" id="Phobius"/>
    </source>
</evidence>
<feature type="transmembrane region" description="Helical" evidence="1">
    <location>
        <begin position="364"/>
        <end position="382"/>
    </location>
</feature>
<feature type="transmembrane region" description="Helical" evidence="1">
    <location>
        <begin position="162"/>
        <end position="182"/>
    </location>
</feature>
<feature type="transmembrane region" description="Helical" evidence="1">
    <location>
        <begin position="323"/>
        <end position="344"/>
    </location>
</feature>